<proteinExistence type="predicted"/>
<sequence>MISINVAAQTPLKLTSTNYVSWKLQFQTLFIGYNLLGFIDGSHPCPTTILPGTTTTKSSTYTLDQAGPTPSQCHFWFFVPHHNPFIAQAKQQGKPGQYWPIHMPNHLVEESSR</sequence>
<dbReference type="InterPro" id="IPR029472">
    <property type="entry name" value="Copia-like_N"/>
</dbReference>
<name>A0A438GPA3_VITVI</name>
<dbReference type="Pfam" id="PF14244">
    <property type="entry name" value="Retrotran_gag_3"/>
    <property type="match status" value="1"/>
</dbReference>
<dbReference type="EMBL" id="QGNW01000377">
    <property type="protein sequence ID" value="RVW74043.1"/>
    <property type="molecule type" value="Genomic_DNA"/>
</dbReference>
<evidence type="ECO:0000313" key="2">
    <source>
        <dbReference type="EMBL" id="RVW74043.1"/>
    </source>
</evidence>
<organism evidence="2 3">
    <name type="scientific">Vitis vinifera</name>
    <name type="common">Grape</name>
    <dbReference type="NCBI Taxonomy" id="29760"/>
    <lineage>
        <taxon>Eukaryota</taxon>
        <taxon>Viridiplantae</taxon>
        <taxon>Streptophyta</taxon>
        <taxon>Embryophyta</taxon>
        <taxon>Tracheophyta</taxon>
        <taxon>Spermatophyta</taxon>
        <taxon>Magnoliopsida</taxon>
        <taxon>eudicotyledons</taxon>
        <taxon>Gunneridae</taxon>
        <taxon>Pentapetalae</taxon>
        <taxon>rosids</taxon>
        <taxon>Vitales</taxon>
        <taxon>Vitaceae</taxon>
        <taxon>Viteae</taxon>
        <taxon>Vitis</taxon>
    </lineage>
</organism>
<evidence type="ECO:0000259" key="1">
    <source>
        <dbReference type="Pfam" id="PF14244"/>
    </source>
</evidence>
<comment type="caution">
    <text evidence="2">The sequence shown here is derived from an EMBL/GenBank/DDBJ whole genome shotgun (WGS) entry which is preliminary data.</text>
</comment>
<evidence type="ECO:0000313" key="3">
    <source>
        <dbReference type="Proteomes" id="UP000288805"/>
    </source>
</evidence>
<protein>
    <recommendedName>
        <fullName evidence="1">Retrotransposon Copia-like N-terminal domain-containing protein</fullName>
    </recommendedName>
</protein>
<accession>A0A438GPA3</accession>
<feature type="domain" description="Retrotransposon Copia-like N-terminal" evidence="1">
    <location>
        <begin position="10"/>
        <end position="46"/>
    </location>
</feature>
<dbReference type="AlphaFoldDB" id="A0A438GPA3"/>
<reference evidence="2 3" key="1">
    <citation type="journal article" date="2018" name="PLoS Genet.">
        <title>Population sequencing reveals clonal diversity and ancestral inbreeding in the grapevine cultivar Chardonnay.</title>
        <authorList>
            <person name="Roach M.J."/>
            <person name="Johnson D.L."/>
            <person name="Bohlmann J."/>
            <person name="van Vuuren H.J."/>
            <person name="Jones S.J."/>
            <person name="Pretorius I.S."/>
            <person name="Schmidt S.A."/>
            <person name="Borneman A.R."/>
        </authorList>
    </citation>
    <scope>NUCLEOTIDE SEQUENCE [LARGE SCALE GENOMIC DNA]</scope>
    <source>
        <strain evidence="3">cv. Chardonnay</strain>
        <tissue evidence="2">Leaf</tissue>
    </source>
</reference>
<dbReference type="Proteomes" id="UP000288805">
    <property type="component" value="Unassembled WGS sequence"/>
</dbReference>
<gene>
    <name evidence="2" type="ORF">CK203_056397</name>
</gene>